<dbReference type="OrthoDB" id="9786288at2"/>
<protein>
    <submittedName>
        <fullName evidence="7">Type III polyketide synthase</fullName>
    </submittedName>
</protein>
<dbReference type="EMBL" id="RCVZ01000007">
    <property type="protein sequence ID" value="RLQ95153.1"/>
    <property type="molecule type" value="Genomic_DNA"/>
</dbReference>
<dbReference type="CDD" id="cd00831">
    <property type="entry name" value="CHS_like"/>
    <property type="match status" value="1"/>
</dbReference>
<reference evidence="7 8" key="1">
    <citation type="submission" date="2018-10" db="EMBL/GenBank/DDBJ databases">
        <title>Falsibacillus sp. genome draft.</title>
        <authorList>
            <person name="Shi S."/>
        </authorList>
    </citation>
    <scope>NUCLEOTIDE SEQUENCE [LARGE SCALE GENOMIC DNA]</scope>
    <source>
        <strain evidence="7 8">GY 10110</strain>
    </source>
</reference>
<dbReference type="InterPro" id="IPR011141">
    <property type="entry name" value="Polyketide_synthase_type-III"/>
</dbReference>
<feature type="active site" description="Acyl-thioester intermediate" evidence="4">
    <location>
        <position position="144"/>
    </location>
</feature>
<dbReference type="InterPro" id="IPR012328">
    <property type="entry name" value="Chalcone/stilbene_synt_C"/>
</dbReference>
<name>A0A3L7JWQ3_9BACI</name>
<evidence type="ECO:0000256" key="4">
    <source>
        <dbReference type="PIRSR" id="PIRSR000451-1"/>
    </source>
</evidence>
<sequence length="360" mass="39789">MPRVISIEEAVPPFKVMQEDARDFIHSMFSKSHGNIERLLKVFINGEIQSRFFAKDLKWFSEEHSLGEKNDAFIESAVELGTQAIKKCLGSKSFLKETIPTEEIDAIFTICTTGFSTPSLEARIMNLIPFSEHTKRIPIWGLGCAGGASGLSRAFEYCLAFPSSKVLVLSIELCSLTFQQNDHSKSNLIGTSLFADGVACALVVGDACDNGVEKLSSPEIIATQSTLMKNSLDVMGWDMKDNGLHVIFSKDIPSIIERWLRPNVEKFLQKHGLDISDLSHFVAHPGGKKVIQAYQEALKIPPDMTETSLQVLKEFGNMSSATVLYVLKRFMLKNCPPGQLGLATALGPGFSSELLLLRWK</sequence>
<dbReference type="GO" id="GO:0016747">
    <property type="term" value="F:acyltransferase activity, transferring groups other than amino-acyl groups"/>
    <property type="evidence" value="ECO:0007669"/>
    <property type="project" value="InterPro"/>
</dbReference>
<feature type="domain" description="Chalcone/stilbene synthase C-terminal" evidence="6">
    <location>
        <begin position="222"/>
        <end position="358"/>
    </location>
</feature>
<evidence type="ECO:0000256" key="3">
    <source>
        <dbReference type="ARBA" id="ARBA00023315"/>
    </source>
</evidence>
<dbReference type="Gene3D" id="3.40.47.10">
    <property type="match status" value="2"/>
</dbReference>
<dbReference type="AlphaFoldDB" id="A0A3L7JWQ3"/>
<keyword evidence="8" id="KW-1185">Reference proteome</keyword>
<comment type="similarity">
    <text evidence="1">Belongs to the thiolase-like superfamily. Chalcone/stilbene synthases family.</text>
</comment>
<comment type="caution">
    <text evidence="7">The sequence shown here is derived from an EMBL/GenBank/DDBJ whole genome shotgun (WGS) entry which is preliminary data.</text>
</comment>
<keyword evidence="3" id="KW-0012">Acyltransferase</keyword>
<dbReference type="GO" id="GO:0030639">
    <property type="term" value="P:polyketide biosynthetic process"/>
    <property type="evidence" value="ECO:0007669"/>
    <property type="project" value="TreeGrafter"/>
</dbReference>
<keyword evidence="2" id="KW-0808">Transferase</keyword>
<dbReference type="RefSeq" id="WP_121680809.1">
    <property type="nucleotide sequence ID" value="NZ_RCVZ01000007.1"/>
</dbReference>
<dbReference type="Pfam" id="PF02797">
    <property type="entry name" value="Chal_sti_synt_C"/>
    <property type="match status" value="1"/>
</dbReference>
<dbReference type="Pfam" id="PF00195">
    <property type="entry name" value="Chal_sti_synt_N"/>
    <property type="match status" value="1"/>
</dbReference>
<evidence type="ECO:0000256" key="1">
    <source>
        <dbReference type="ARBA" id="ARBA00005531"/>
    </source>
</evidence>
<dbReference type="PANTHER" id="PTHR11877:SF99">
    <property type="entry name" value="1,3,6,8-TETRAHYDROXYNAPHTHALENE SYNTHASE"/>
    <property type="match status" value="1"/>
</dbReference>
<dbReference type="InterPro" id="IPR016039">
    <property type="entry name" value="Thiolase-like"/>
</dbReference>
<evidence type="ECO:0000259" key="5">
    <source>
        <dbReference type="Pfam" id="PF00195"/>
    </source>
</evidence>
<organism evidence="7 8">
    <name type="scientific">Falsibacillus albus</name>
    <dbReference type="NCBI Taxonomy" id="2478915"/>
    <lineage>
        <taxon>Bacteria</taxon>
        <taxon>Bacillati</taxon>
        <taxon>Bacillota</taxon>
        <taxon>Bacilli</taxon>
        <taxon>Bacillales</taxon>
        <taxon>Bacillaceae</taxon>
        <taxon>Falsibacillus</taxon>
    </lineage>
</organism>
<accession>A0A3L7JWQ3</accession>
<proteinExistence type="inferred from homology"/>
<evidence type="ECO:0000259" key="6">
    <source>
        <dbReference type="Pfam" id="PF02797"/>
    </source>
</evidence>
<dbReference type="PIRSF" id="PIRSF000451">
    <property type="entry name" value="PKS_III"/>
    <property type="match status" value="1"/>
</dbReference>
<evidence type="ECO:0000256" key="2">
    <source>
        <dbReference type="ARBA" id="ARBA00022679"/>
    </source>
</evidence>
<gene>
    <name evidence="7" type="ORF">D9X91_11695</name>
</gene>
<dbReference type="InterPro" id="IPR001099">
    <property type="entry name" value="Chalcone/stilbene_synt_N"/>
</dbReference>
<evidence type="ECO:0000313" key="7">
    <source>
        <dbReference type="EMBL" id="RLQ95153.1"/>
    </source>
</evidence>
<feature type="domain" description="Chalcone/stilbene synthase N-terminal" evidence="5">
    <location>
        <begin position="6"/>
        <end position="205"/>
    </location>
</feature>
<evidence type="ECO:0000313" key="8">
    <source>
        <dbReference type="Proteomes" id="UP000276770"/>
    </source>
</evidence>
<dbReference type="Proteomes" id="UP000276770">
    <property type="component" value="Unassembled WGS sequence"/>
</dbReference>
<dbReference type="PANTHER" id="PTHR11877">
    <property type="entry name" value="HYDROXYMETHYLGLUTARYL-COA SYNTHASE"/>
    <property type="match status" value="1"/>
</dbReference>
<dbReference type="SUPFAM" id="SSF53901">
    <property type="entry name" value="Thiolase-like"/>
    <property type="match status" value="1"/>
</dbReference>